<keyword evidence="3 6" id="KW-0663">Pyridoxal phosphate</keyword>
<dbReference type="AlphaFoldDB" id="A0A7R8WGM2"/>
<dbReference type="EC" id="1.4.4.2" evidence="7"/>
<dbReference type="GO" id="GO:0004375">
    <property type="term" value="F:glycine dehydrogenase (decarboxylating) activity"/>
    <property type="evidence" value="ECO:0007669"/>
    <property type="project" value="UniProtKB-UniRule"/>
</dbReference>
<reference evidence="10" key="1">
    <citation type="submission" date="2020-11" db="EMBL/GenBank/DDBJ databases">
        <authorList>
            <person name="Tran Van P."/>
        </authorList>
    </citation>
    <scope>NUCLEOTIDE SEQUENCE</scope>
</reference>
<comment type="function">
    <text evidence="7">The glycine cleavage system catalyzes the degradation of glycine.</text>
</comment>
<dbReference type="CDD" id="cd00613">
    <property type="entry name" value="GDC-P"/>
    <property type="match status" value="1"/>
</dbReference>
<dbReference type="GO" id="GO:0019464">
    <property type="term" value="P:glycine decarboxylation via glycine cleavage system"/>
    <property type="evidence" value="ECO:0007669"/>
    <property type="project" value="TreeGrafter"/>
</dbReference>
<evidence type="ECO:0000259" key="9">
    <source>
        <dbReference type="Pfam" id="PF21478"/>
    </source>
</evidence>
<comment type="subunit">
    <text evidence="7">The glycine cleavage system is composed of four proteins: P, T, L and H.</text>
</comment>
<dbReference type="Gene3D" id="3.40.640.10">
    <property type="entry name" value="Type I PLP-dependent aspartate aminotransferase-like (Major domain)"/>
    <property type="match status" value="2"/>
</dbReference>
<comment type="cofactor">
    <cofactor evidence="1 6 7">
        <name>pyridoxal 5'-phosphate</name>
        <dbReference type="ChEBI" id="CHEBI:597326"/>
    </cofactor>
</comment>
<dbReference type="InterPro" id="IPR015422">
    <property type="entry name" value="PyrdxlP-dep_Trfase_small"/>
</dbReference>
<dbReference type="PANTHER" id="PTHR11773:SF1">
    <property type="entry name" value="GLYCINE DEHYDROGENASE (DECARBOXYLATING), MITOCHONDRIAL"/>
    <property type="match status" value="1"/>
</dbReference>
<proteinExistence type="inferred from homology"/>
<dbReference type="PANTHER" id="PTHR11773">
    <property type="entry name" value="GLYCINE DEHYDROGENASE, DECARBOXYLATING"/>
    <property type="match status" value="1"/>
</dbReference>
<dbReference type="GO" id="GO:0030170">
    <property type="term" value="F:pyridoxal phosphate binding"/>
    <property type="evidence" value="ECO:0007669"/>
    <property type="project" value="TreeGrafter"/>
</dbReference>
<gene>
    <name evidence="10" type="ORF">CTOB1V02_LOCUS8477</name>
</gene>
<name>A0A7R8WGM2_9CRUS</name>
<evidence type="ECO:0000256" key="4">
    <source>
        <dbReference type="ARBA" id="ARBA00023002"/>
    </source>
</evidence>
<dbReference type="InterPro" id="IPR003437">
    <property type="entry name" value="GcvP"/>
</dbReference>
<dbReference type="InterPro" id="IPR015421">
    <property type="entry name" value="PyrdxlP-dep_Trfase_major"/>
</dbReference>
<evidence type="ECO:0000256" key="7">
    <source>
        <dbReference type="RuleBase" id="RU364056"/>
    </source>
</evidence>
<dbReference type="Pfam" id="PF02347">
    <property type="entry name" value="GDC-P"/>
    <property type="match status" value="2"/>
</dbReference>
<dbReference type="NCBIfam" id="TIGR00461">
    <property type="entry name" value="gcvP"/>
    <property type="match status" value="1"/>
</dbReference>
<comment type="subcellular location">
    <subcellularLocation>
        <location evidence="7">Mitochondrion</location>
    </subcellularLocation>
</comment>
<dbReference type="FunFam" id="3.90.1150.10:FF:000007">
    <property type="entry name" value="Glycine dehydrogenase (decarboxylating), mitochondrial"/>
    <property type="match status" value="1"/>
</dbReference>
<dbReference type="InterPro" id="IPR020581">
    <property type="entry name" value="GDC_P"/>
</dbReference>
<feature type="domain" description="Glycine dehydrogenase C-terminal" evidence="9">
    <location>
        <begin position="530"/>
        <end position="651"/>
    </location>
</feature>
<dbReference type="OrthoDB" id="6537869at2759"/>
<comment type="catalytic activity">
    <reaction evidence="5 7">
        <text>N(6)-[(R)-lipoyl]-L-lysyl-[glycine-cleavage complex H protein] + glycine + H(+) = N(6)-[(R)-S(8)-aminomethyldihydrolipoyl]-L-lysyl-[glycine-cleavage complex H protein] + CO2</text>
        <dbReference type="Rhea" id="RHEA:24304"/>
        <dbReference type="Rhea" id="RHEA-COMP:10494"/>
        <dbReference type="Rhea" id="RHEA-COMP:10495"/>
        <dbReference type="ChEBI" id="CHEBI:15378"/>
        <dbReference type="ChEBI" id="CHEBI:16526"/>
        <dbReference type="ChEBI" id="CHEBI:57305"/>
        <dbReference type="ChEBI" id="CHEBI:83099"/>
        <dbReference type="ChEBI" id="CHEBI:83143"/>
        <dbReference type="EC" id="1.4.4.2"/>
    </reaction>
</comment>
<dbReference type="SUPFAM" id="SSF53383">
    <property type="entry name" value="PLP-dependent transferases"/>
    <property type="match status" value="2"/>
</dbReference>
<feature type="domain" description="Glycine cleavage system P-protein N-terminal" evidence="8">
    <location>
        <begin position="1"/>
        <end position="51"/>
    </location>
</feature>
<evidence type="ECO:0000259" key="8">
    <source>
        <dbReference type="Pfam" id="PF02347"/>
    </source>
</evidence>
<dbReference type="InterPro" id="IPR049315">
    <property type="entry name" value="GDC-P_N"/>
</dbReference>
<evidence type="ECO:0000256" key="2">
    <source>
        <dbReference type="ARBA" id="ARBA00010756"/>
    </source>
</evidence>
<dbReference type="Gene3D" id="3.90.1150.10">
    <property type="entry name" value="Aspartate Aminotransferase, domain 1"/>
    <property type="match status" value="2"/>
</dbReference>
<feature type="domain" description="Glycine cleavage system P-protein N-terminal" evidence="8">
    <location>
        <begin position="52"/>
        <end position="179"/>
    </location>
</feature>
<organism evidence="10">
    <name type="scientific">Cyprideis torosa</name>
    <dbReference type="NCBI Taxonomy" id="163714"/>
    <lineage>
        <taxon>Eukaryota</taxon>
        <taxon>Metazoa</taxon>
        <taxon>Ecdysozoa</taxon>
        <taxon>Arthropoda</taxon>
        <taxon>Crustacea</taxon>
        <taxon>Oligostraca</taxon>
        <taxon>Ostracoda</taxon>
        <taxon>Podocopa</taxon>
        <taxon>Podocopida</taxon>
        <taxon>Cytherocopina</taxon>
        <taxon>Cytheroidea</taxon>
        <taxon>Cytherideidae</taxon>
        <taxon>Cyprideis</taxon>
    </lineage>
</organism>
<keyword evidence="4 7" id="KW-0560">Oxidoreductase</keyword>
<evidence type="ECO:0000256" key="6">
    <source>
        <dbReference type="PIRSR" id="PIRSR603437-50"/>
    </source>
</evidence>
<dbReference type="Pfam" id="PF21478">
    <property type="entry name" value="GcvP2_C"/>
    <property type="match status" value="1"/>
</dbReference>
<dbReference type="FunFam" id="3.40.640.10:FF:000007">
    <property type="entry name" value="glycine dehydrogenase (Decarboxylating), mitochondrial"/>
    <property type="match status" value="1"/>
</dbReference>
<protein>
    <recommendedName>
        <fullName evidence="7">Glycine cleavage system P protein</fullName>
        <ecNumber evidence="7">1.4.4.2</ecNumber>
    </recommendedName>
</protein>
<dbReference type="GO" id="GO:0005739">
    <property type="term" value="C:mitochondrion"/>
    <property type="evidence" value="ECO:0007669"/>
    <property type="project" value="UniProtKB-SubCell"/>
</dbReference>
<keyword evidence="7" id="KW-0496">Mitochondrion</keyword>
<evidence type="ECO:0000256" key="5">
    <source>
        <dbReference type="ARBA" id="ARBA00049026"/>
    </source>
</evidence>
<dbReference type="NCBIfam" id="NF003346">
    <property type="entry name" value="PRK04366.1"/>
    <property type="match status" value="1"/>
</dbReference>
<comment type="similarity">
    <text evidence="2 7">Belongs to the GcvP family.</text>
</comment>
<dbReference type="GO" id="GO:0005960">
    <property type="term" value="C:glycine cleavage complex"/>
    <property type="evidence" value="ECO:0007669"/>
    <property type="project" value="TreeGrafter"/>
</dbReference>
<dbReference type="InterPro" id="IPR015424">
    <property type="entry name" value="PyrdxlP-dep_Trfase"/>
</dbReference>
<evidence type="ECO:0000313" key="10">
    <source>
        <dbReference type="EMBL" id="CAD7230619.1"/>
    </source>
</evidence>
<evidence type="ECO:0000256" key="3">
    <source>
        <dbReference type="ARBA" id="ARBA00022898"/>
    </source>
</evidence>
<dbReference type="EMBL" id="OB662831">
    <property type="protein sequence ID" value="CAD7230619.1"/>
    <property type="molecule type" value="Genomic_DNA"/>
</dbReference>
<feature type="modified residue" description="N6-(pyridoxal phosphate)lysine" evidence="6">
    <location>
        <position position="447"/>
    </location>
</feature>
<dbReference type="GO" id="GO:0016594">
    <property type="term" value="F:glycine binding"/>
    <property type="evidence" value="ECO:0007669"/>
    <property type="project" value="TreeGrafter"/>
</dbReference>
<sequence length="727" mass="80488">MLQFIGFSSLEELVDVAVPPEIRVKEPVVLSPPRSEYEMLTRADELARKNKTREQHIRREKATSNICTAQALLANMSAMYAVYNGPTGLKQKAEYAHNAALVLAKGVETAGHTVSNQNEKFFDTIKVIPKSPEIKFGIQQRAIVKEINLRYYDDESGSIGVALDETVEPDDLQDLLEIFGCSLTAEQLIETYVAEITSRRIQNDPTFKRTSAYLTHRIFNSHHSETQIMRYMRKLEKKDISLVHSMIPLGSCTMKLNAAAELIPLSFPGFNIHPFVPKGQAEGYEILLTQLADDLCEITGFDKISLQPNSGAQGEYAGLRTIRAYLKSIGQGHRDVCLIPTSAHGTNPASAQMAGMAVAPVKQLPDGTIDMKSLHQLLDTHGDRVACLMITYPSTNGIYDPHVKEILDAVHKVGGQVYMDGANLNAQVGICRPGDYGADVCHVNLHKTFCIPHGGGGPGMGPIGVKAHLIPFLPDHPLIDPDTFDKPTDQKKDCPNSIGPVSAAPFGSASILPISWAYIKLMGSAGLKRATHLAILNANYMAERLSEHYPILYRGNRGTVAHEFILDTRPFKNSANIEVGDIAKRLQDYGFHAPTMSWPVPGCLMIEPTESEDKAELDRFCDALIFIRQEIREIEEGRMGRSNNPLKNAPHTQPVVMREAWDRPYSRETAAFPAEFIRQNKFWPSVGRIDDIAGDRNPVCTCPDMSAYVSPFVASTSEGEEFEEEFR</sequence>
<evidence type="ECO:0000256" key="1">
    <source>
        <dbReference type="ARBA" id="ARBA00001933"/>
    </source>
</evidence>
<dbReference type="InterPro" id="IPR049316">
    <property type="entry name" value="GDC-P_C"/>
</dbReference>
<accession>A0A7R8WGM2</accession>
<keyword evidence="7" id="KW-0809">Transit peptide</keyword>